<feature type="transmembrane region" description="Helical" evidence="1">
    <location>
        <begin position="12"/>
        <end position="32"/>
    </location>
</feature>
<evidence type="ECO:0000313" key="2">
    <source>
        <dbReference type="EMBL" id="BAW27574.1"/>
    </source>
</evidence>
<feature type="transmembrane region" description="Helical" evidence="1">
    <location>
        <begin position="44"/>
        <end position="61"/>
    </location>
</feature>
<gene>
    <name evidence="2" type="ORF">KF715C_pD160</name>
</gene>
<geneLocation type="plasmid" evidence="3">
    <name>pkf715d dna</name>
</geneLocation>
<reference evidence="2 3" key="1">
    <citation type="submission" date="2015-11" db="EMBL/GenBank/DDBJ databases">
        <title>Complete genome sequencing of a biphenyl-degrading bacterium, Pseudomonas putida KF715 (=NBRC110667).</title>
        <authorList>
            <person name="Suenaga H."/>
            <person name="Fujihara N."/>
            <person name="Watanabe T."/>
            <person name="Hirose J."/>
            <person name="Kimura N."/>
            <person name="Yamazoe A."/>
            <person name="Hosoyama A."/>
            <person name="Shimodaira J."/>
            <person name="Furukawa K."/>
        </authorList>
    </citation>
    <scope>NUCLEOTIDE SEQUENCE [LARGE SCALE GENOMIC DNA]</scope>
    <source>
        <strain evidence="2 3">KF715</strain>
        <plasmid evidence="3">Plasmid pkf715d dna</plasmid>
    </source>
</reference>
<dbReference type="AlphaFoldDB" id="A0A1L7NQ50"/>
<protein>
    <submittedName>
        <fullName evidence="2">Uncharacterized protein</fullName>
    </submittedName>
</protein>
<name>A0A1L7NQ50_PSEPU</name>
<dbReference type="RefSeq" id="WP_096427285.1">
    <property type="nucleotide sequence ID" value="NZ_AP015033.1"/>
</dbReference>
<sequence length="83" mass="9152">MKQKLSMGQVVLAWINIIVGTGTALLGLWAFLATVTDLDLKMSCYYLFAIAFGAFFVWSGARKIRGQQLKPSQTASEVDHETP</sequence>
<evidence type="ECO:0000256" key="1">
    <source>
        <dbReference type="SAM" id="Phobius"/>
    </source>
</evidence>
<dbReference type="Proteomes" id="UP000218731">
    <property type="component" value="Plasmid pKF715D"/>
</dbReference>
<proteinExistence type="predicted"/>
<keyword evidence="2" id="KW-0614">Plasmid</keyword>
<dbReference type="EMBL" id="AP015033">
    <property type="protein sequence ID" value="BAW27574.1"/>
    <property type="molecule type" value="Genomic_DNA"/>
</dbReference>
<keyword evidence="1" id="KW-1133">Transmembrane helix</keyword>
<accession>A0A1L7NQ50</accession>
<organism evidence="2 3">
    <name type="scientific">Pseudomonas putida</name>
    <name type="common">Arthrobacter siderocapsulatus</name>
    <dbReference type="NCBI Taxonomy" id="303"/>
    <lineage>
        <taxon>Bacteria</taxon>
        <taxon>Pseudomonadati</taxon>
        <taxon>Pseudomonadota</taxon>
        <taxon>Gammaproteobacteria</taxon>
        <taxon>Pseudomonadales</taxon>
        <taxon>Pseudomonadaceae</taxon>
        <taxon>Pseudomonas</taxon>
    </lineage>
</organism>
<keyword evidence="1" id="KW-0812">Transmembrane</keyword>
<evidence type="ECO:0000313" key="3">
    <source>
        <dbReference type="Proteomes" id="UP000218731"/>
    </source>
</evidence>
<keyword evidence="1" id="KW-0472">Membrane</keyword>